<dbReference type="EMBL" id="LHZT01000108">
    <property type="protein sequence ID" value="KXV59188.1"/>
    <property type="molecule type" value="Genomic_DNA"/>
</dbReference>
<reference evidence="3 4" key="1">
    <citation type="submission" date="2015-06" db="EMBL/GenBank/DDBJ databases">
        <title>Improved classification and identification of acetic acid bacteria using matrix-assisted laser desorption/ionization time-of-flight mass spectrometry; Gluconobacter nephelii and Gluconobacter uchimurae are later heterotypic synonyms of Gluconobacter japonicus and Gluconobacter oxydans, respectively.</title>
        <authorList>
            <person name="Li L."/>
            <person name="Cleenwerck I."/>
            <person name="De Vuyst L."/>
            <person name="Vandamme P."/>
        </authorList>
    </citation>
    <scope>NUCLEOTIDE SEQUENCE [LARGE SCALE GENOMIC DNA]</scope>
    <source>
        <strain evidence="3 4">LMG 1663</strain>
    </source>
</reference>
<evidence type="ECO:0000259" key="2">
    <source>
        <dbReference type="Pfam" id="PF06381"/>
    </source>
</evidence>
<sequence>MALHFFLPSPGQKTAHPALCLRLVIRFPSMPFHHARGHMPPFFPACPASPQQPAPEKSLPEAQSENRPPETTGPFKSFFKRLSHALPHTRTFQPDRREPTLTPPLGQHLRKPAANGVLPNGMANALRSSNAPSPPHAQFRPYQPPKGVRGDNRTHLAFDSAASSQPTTLAWLRNAAGEGTVFPGYPHLAELAQRAEYRHMVEVIATEATREWIVFRTRGATTKQARIAEIEAEFTRLNVRDVLRRMAEYDGYYGMGLLYVDTGLSQTTGGREAPLLLKPETVRKGTLRALVPIDPVWTTPDSYGTTDPLSPDFYQPTHWWVQGSLIHSTRLLRFVSRDVPDILKPAYNFGGLSLSQMAQPYVNNWLRTRQSVSDLLNAFSIVALSTDMAAYAQDPEGLLSRVEAFNRFRSNRGTFVLDKEREKLDLLAAPLSGLDRLQAQAQEQMCSVAQEPLVKFTGITPSGLNASAEGEIRVFYDRIHAFQENVFRTPLTTILHLIMLNLWGEIDPDITFSFASLWQMDEATQANVQKTRTEIDAQNIRAGIVTPQEARSRTAHDLHSPYDGIPANRTPNF</sequence>
<dbReference type="InterPro" id="IPR024459">
    <property type="entry name" value="Acb1-like_N"/>
</dbReference>
<gene>
    <name evidence="3" type="ORF">AD947_04690</name>
</gene>
<accession>A0A149U1C3</accession>
<evidence type="ECO:0000313" key="4">
    <source>
        <dbReference type="Proteomes" id="UP000075411"/>
    </source>
</evidence>
<dbReference type="Proteomes" id="UP000075411">
    <property type="component" value="Unassembled WGS sequence"/>
</dbReference>
<dbReference type="Pfam" id="PF06381">
    <property type="entry name" value="Phage_portal_3"/>
    <property type="match status" value="1"/>
</dbReference>
<name>A0A149U1C3_9PROT</name>
<feature type="region of interest" description="Disordered" evidence="1">
    <location>
        <begin position="43"/>
        <end position="152"/>
    </location>
</feature>
<evidence type="ECO:0000256" key="1">
    <source>
        <dbReference type="SAM" id="MobiDB-lite"/>
    </source>
</evidence>
<protein>
    <recommendedName>
        <fullName evidence="2">Anti-CBASS protein Acb1-like N-terminal domain-containing protein</fullName>
    </recommendedName>
</protein>
<evidence type="ECO:0000313" key="3">
    <source>
        <dbReference type="EMBL" id="KXV59188.1"/>
    </source>
</evidence>
<organism evidence="3 4">
    <name type="scientific">Acetobacter tropicalis</name>
    <dbReference type="NCBI Taxonomy" id="104102"/>
    <lineage>
        <taxon>Bacteria</taxon>
        <taxon>Pseudomonadati</taxon>
        <taxon>Pseudomonadota</taxon>
        <taxon>Alphaproteobacteria</taxon>
        <taxon>Acetobacterales</taxon>
        <taxon>Acetobacteraceae</taxon>
        <taxon>Acetobacter</taxon>
    </lineage>
</organism>
<comment type="caution">
    <text evidence="3">The sequence shown here is derived from an EMBL/GenBank/DDBJ whole genome shotgun (WGS) entry which is preliminary data.</text>
</comment>
<feature type="compositionally biased region" description="Basic and acidic residues" evidence="1">
    <location>
        <begin position="550"/>
        <end position="560"/>
    </location>
</feature>
<proteinExistence type="predicted"/>
<feature type="compositionally biased region" description="Low complexity" evidence="1">
    <location>
        <begin position="45"/>
        <end position="55"/>
    </location>
</feature>
<dbReference type="PATRIC" id="fig|104102.12.peg.779"/>
<dbReference type="AlphaFoldDB" id="A0A149U1C3"/>
<feature type="region of interest" description="Disordered" evidence="1">
    <location>
        <begin position="548"/>
        <end position="573"/>
    </location>
</feature>
<dbReference type="OrthoDB" id="7491028at2"/>
<feature type="domain" description="Anti-CBASS protein Acb1-like N-terminal" evidence="2">
    <location>
        <begin position="188"/>
        <end position="536"/>
    </location>
</feature>